<evidence type="ECO:0000256" key="3">
    <source>
        <dbReference type="ARBA" id="ARBA00021421"/>
    </source>
</evidence>
<sequence length="172" mass="19111">MKSSMILLYSSILMLLGTSVSRPLAVDIVKNQVKFMAQTTVVRIQRLTDEFRISPNMVFSDLELIPDVSLDKPVEGLTTIMDSLDTFQIILLNLQMDGVSQVHADLLSLQGIIQSLAPSLNCSLPKLKSSKHLDAFLKTNAAFHVTIANVALNRLQKFLNKLILDLDQLKTC</sequence>
<dbReference type="GO" id="GO:0005179">
    <property type="term" value="F:hormone activity"/>
    <property type="evidence" value="ECO:0007669"/>
    <property type="project" value="InterPro"/>
</dbReference>
<dbReference type="Gene3D" id="1.20.1250.10">
    <property type="match status" value="1"/>
</dbReference>
<dbReference type="PIRSF" id="PIRSF001837">
    <property type="entry name" value="Leptin"/>
    <property type="match status" value="1"/>
</dbReference>
<dbReference type="InterPro" id="IPR009079">
    <property type="entry name" value="4_helix_cytokine-like_core"/>
</dbReference>
<evidence type="ECO:0000256" key="4">
    <source>
        <dbReference type="ARBA" id="ARBA00022525"/>
    </source>
</evidence>
<feature type="disulfide bond" evidence="6">
    <location>
        <begin position="122"/>
        <end position="172"/>
    </location>
</feature>
<evidence type="ECO:0000313" key="9">
    <source>
        <dbReference type="Proteomes" id="UP000261540"/>
    </source>
</evidence>
<protein>
    <recommendedName>
        <fullName evidence="3">Leptin</fullName>
    </recommendedName>
    <alternativeName>
        <fullName evidence="5">Obesity factor</fullName>
    </alternativeName>
</protein>
<dbReference type="PANTHER" id="PTHR11724">
    <property type="entry name" value="LEPTIN"/>
    <property type="match status" value="1"/>
</dbReference>
<dbReference type="Proteomes" id="UP000261540">
    <property type="component" value="Unplaced"/>
</dbReference>
<evidence type="ECO:0000313" key="8">
    <source>
        <dbReference type="Ensembl" id="ENSPKIP00000036722.1"/>
    </source>
</evidence>
<accession>A0A3B3T0Z0</accession>
<keyword evidence="6" id="KW-1015">Disulfide bond</keyword>
<dbReference type="KEGG" id="pki:111846168"/>
<organism evidence="8 9">
    <name type="scientific">Paramormyrops kingsleyae</name>
    <dbReference type="NCBI Taxonomy" id="1676925"/>
    <lineage>
        <taxon>Eukaryota</taxon>
        <taxon>Metazoa</taxon>
        <taxon>Chordata</taxon>
        <taxon>Craniata</taxon>
        <taxon>Vertebrata</taxon>
        <taxon>Euteleostomi</taxon>
        <taxon>Actinopterygii</taxon>
        <taxon>Neopterygii</taxon>
        <taxon>Teleostei</taxon>
        <taxon>Osteoglossocephala</taxon>
        <taxon>Osteoglossomorpha</taxon>
        <taxon>Osteoglossiformes</taxon>
        <taxon>Mormyridae</taxon>
        <taxon>Paramormyrops</taxon>
    </lineage>
</organism>
<dbReference type="Ensembl" id="ENSPKIT00000017673.1">
    <property type="protein sequence ID" value="ENSPKIP00000036722.1"/>
    <property type="gene ID" value="ENSPKIG00000015187.1"/>
</dbReference>
<comment type="similarity">
    <text evidence="2">Belongs to the leptin family.</text>
</comment>
<reference evidence="8" key="1">
    <citation type="submission" date="2025-08" db="UniProtKB">
        <authorList>
            <consortium name="Ensembl"/>
        </authorList>
    </citation>
    <scope>IDENTIFICATION</scope>
</reference>
<dbReference type="RefSeq" id="XP_023671883.1">
    <property type="nucleotide sequence ID" value="XM_023816115.2"/>
</dbReference>
<dbReference type="GeneTree" id="ENSGT01150000287046"/>
<comment type="subcellular location">
    <subcellularLocation>
        <location evidence="1">Secreted</location>
    </subcellularLocation>
</comment>
<keyword evidence="4" id="KW-0964">Secreted</keyword>
<feature type="chain" id="PRO_5017382628" description="Leptin" evidence="7">
    <location>
        <begin position="22"/>
        <end position="172"/>
    </location>
</feature>
<keyword evidence="7" id="KW-0732">Signal</keyword>
<dbReference type="GO" id="GO:0005576">
    <property type="term" value="C:extracellular region"/>
    <property type="evidence" value="ECO:0007669"/>
    <property type="project" value="UniProtKB-SubCell"/>
</dbReference>
<proteinExistence type="inferred from homology"/>
<name>A0A3B3T0Z0_9TELE</name>
<dbReference type="PANTHER" id="PTHR11724:SF1">
    <property type="entry name" value="LEPTIN"/>
    <property type="match status" value="1"/>
</dbReference>
<reference evidence="8" key="2">
    <citation type="submission" date="2025-09" db="UniProtKB">
        <authorList>
            <consortium name="Ensembl"/>
        </authorList>
    </citation>
    <scope>IDENTIFICATION</scope>
</reference>
<dbReference type="RefSeq" id="XP_023671882.1">
    <property type="nucleotide sequence ID" value="XM_023816114.2"/>
</dbReference>
<dbReference type="AlphaFoldDB" id="A0A3B3T0Z0"/>
<evidence type="ECO:0000256" key="7">
    <source>
        <dbReference type="SAM" id="SignalP"/>
    </source>
</evidence>
<dbReference type="PRINTS" id="PR00495">
    <property type="entry name" value="LEPTIN"/>
</dbReference>
<dbReference type="GeneID" id="111846168"/>
<dbReference type="Pfam" id="PF02024">
    <property type="entry name" value="Leptin"/>
    <property type="match status" value="1"/>
</dbReference>
<dbReference type="SUPFAM" id="SSF47266">
    <property type="entry name" value="4-helical cytokines"/>
    <property type="match status" value="1"/>
</dbReference>
<evidence type="ECO:0000256" key="2">
    <source>
        <dbReference type="ARBA" id="ARBA00005834"/>
    </source>
</evidence>
<evidence type="ECO:0000256" key="5">
    <source>
        <dbReference type="ARBA" id="ARBA00030981"/>
    </source>
</evidence>
<dbReference type="InterPro" id="IPR000065">
    <property type="entry name" value="Leptin"/>
</dbReference>
<dbReference type="STRING" id="1676925.ENSPKIP00000036722"/>
<evidence type="ECO:0000256" key="1">
    <source>
        <dbReference type="ARBA" id="ARBA00004613"/>
    </source>
</evidence>
<keyword evidence="9" id="KW-1185">Reference proteome</keyword>
<dbReference type="OrthoDB" id="9872512at2759"/>
<evidence type="ECO:0000256" key="6">
    <source>
        <dbReference type="PIRSR" id="PIRSR001837-1"/>
    </source>
</evidence>
<dbReference type="RefSeq" id="XP_023671881.1">
    <property type="nucleotide sequence ID" value="XM_023816113.2"/>
</dbReference>
<feature type="signal peptide" evidence="7">
    <location>
        <begin position="1"/>
        <end position="21"/>
    </location>
</feature>